<evidence type="ECO:0000256" key="2">
    <source>
        <dbReference type="ARBA" id="ARBA00022670"/>
    </source>
</evidence>
<keyword evidence="6" id="KW-0862">Zinc</keyword>
<sequence length="743" mass="82307">MSKQHKFILHDLTAEGLALSKKFQNKHRMYNPRYLLCLLAFMVFYATSSAQEKNKVVQEKCGAMQRLEIKFQNNPTFKKRFEQKREAFNDAVKSGYYKLLKSRSRLESVATIPVVFHIVLKNPDAVTDEQIHEQLDVLNKDFAGQNADSTNIPSYFKSLYGKSNIQFCLARRTPTGDSTSGIERIVTTKSSFSTNDGVKYASSGGADIWDDDKYFNVWVCVLSNSVLGYATFPEDSSADAEGVVIDYRSLPGSTYTAYNGGKTLTHETGHYFNLYHIWGDDKGACAGTDYIDDTPNQADASAGCYSGVRTDNCTTDGNGIMYQNYMDYSNDDCLVLFTTEQVDRMEDAVLAYRSSLLTSDGCQPPVQYAYNAALQSINAPAARICSNSLTPAVTIQNAGMQVLTSLNITVLIDGKNSSTYNWNGSLAHNATAQVQLNDLTIADGIHTIAIYTSGPNNKRDEVTDNDTLTSTFQYYAAAATVSEGFENTTFPPAAWDIVNPDGYITWQRTTRAAKSGNASIMINNFNYNANDQKDDLRFPDINITNVDSAFLSFYVAAATYTDINTGNNTWDTLEVLVSKDCGATYTSIYKKYGSNLVTRTTPTTTEFVPASSEWRKDSINLADYINAGNIMLAFRNTEEYENNIYLDDINIRTVTINPNLKAQGFLVTPNPATSNVAVQFYPQPSNLKAIVIYSMIGQKIIQVNVNGEAGNYYNIDLSSCAAGMYIVQAIFSDKVLTKKIIKL</sequence>
<dbReference type="STRING" id="1465490.SAMN05444277_10492"/>
<gene>
    <name evidence="11" type="ORF">SAMN05444277_10492</name>
</gene>
<organism evidence="11 12">
    <name type="scientific">Parafilimonas terrae</name>
    <dbReference type="NCBI Taxonomy" id="1465490"/>
    <lineage>
        <taxon>Bacteria</taxon>
        <taxon>Pseudomonadati</taxon>
        <taxon>Bacteroidota</taxon>
        <taxon>Chitinophagia</taxon>
        <taxon>Chitinophagales</taxon>
        <taxon>Chitinophagaceae</taxon>
        <taxon>Parafilimonas</taxon>
    </lineage>
</organism>
<keyword evidence="5" id="KW-0378">Hydrolase</keyword>
<dbReference type="GO" id="GO:0006508">
    <property type="term" value="P:proteolysis"/>
    <property type="evidence" value="ECO:0007669"/>
    <property type="project" value="UniProtKB-KW"/>
</dbReference>
<dbReference type="GO" id="GO:0046872">
    <property type="term" value="F:metal ion binding"/>
    <property type="evidence" value="ECO:0007669"/>
    <property type="project" value="UniProtKB-KW"/>
</dbReference>
<dbReference type="InterPro" id="IPR026444">
    <property type="entry name" value="Secre_tail"/>
</dbReference>
<keyword evidence="8" id="KW-1015">Disulfide bond</keyword>
<evidence type="ECO:0000256" key="7">
    <source>
        <dbReference type="ARBA" id="ARBA00023049"/>
    </source>
</evidence>
<evidence type="ECO:0000256" key="5">
    <source>
        <dbReference type="ARBA" id="ARBA00022801"/>
    </source>
</evidence>
<dbReference type="InterPro" id="IPR024079">
    <property type="entry name" value="MetalloPept_cat_dom_sf"/>
</dbReference>
<dbReference type="Pfam" id="PF18962">
    <property type="entry name" value="Por_Secre_tail"/>
    <property type="match status" value="1"/>
</dbReference>
<dbReference type="GO" id="GO:0008237">
    <property type="term" value="F:metallopeptidase activity"/>
    <property type="evidence" value="ECO:0007669"/>
    <property type="project" value="UniProtKB-KW"/>
</dbReference>
<accession>A0A1I5UXD4</accession>
<dbReference type="EMBL" id="FOXQ01000004">
    <property type="protein sequence ID" value="SFP99891.1"/>
    <property type="molecule type" value="Genomic_DNA"/>
</dbReference>
<evidence type="ECO:0000256" key="4">
    <source>
        <dbReference type="ARBA" id="ARBA00022729"/>
    </source>
</evidence>
<comment type="similarity">
    <text evidence="1">Belongs to the peptidase M43B family.</text>
</comment>
<dbReference type="PANTHER" id="PTHR47466:SF1">
    <property type="entry name" value="METALLOPROTEASE MEP1 (AFU_ORTHOLOGUE AFUA_1G07730)-RELATED"/>
    <property type="match status" value="1"/>
</dbReference>
<keyword evidence="2" id="KW-0645">Protease</keyword>
<dbReference type="Gene3D" id="3.40.390.10">
    <property type="entry name" value="Collagenase (Catalytic Domain)"/>
    <property type="match status" value="1"/>
</dbReference>
<dbReference type="Pfam" id="PF05572">
    <property type="entry name" value="Peptidase_M43"/>
    <property type="match status" value="1"/>
</dbReference>
<evidence type="ECO:0000256" key="6">
    <source>
        <dbReference type="ARBA" id="ARBA00022833"/>
    </source>
</evidence>
<keyword evidence="4" id="KW-0732">Signal</keyword>
<evidence type="ECO:0000256" key="8">
    <source>
        <dbReference type="ARBA" id="ARBA00023157"/>
    </source>
</evidence>
<dbReference type="PANTHER" id="PTHR47466">
    <property type="match status" value="1"/>
</dbReference>
<dbReference type="CDD" id="cd04275">
    <property type="entry name" value="ZnMc_pappalysin_like"/>
    <property type="match status" value="1"/>
</dbReference>
<evidence type="ECO:0000313" key="12">
    <source>
        <dbReference type="Proteomes" id="UP000199031"/>
    </source>
</evidence>
<keyword evidence="3" id="KW-0479">Metal-binding</keyword>
<keyword evidence="12" id="KW-1185">Reference proteome</keyword>
<dbReference type="AlphaFoldDB" id="A0A1I5UXD4"/>
<evidence type="ECO:0000256" key="1">
    <source>
        <dbReference type="ARBA" id="ARBA00008721"/>
    </source>
</evidence>
<evidence type="ECO:0000259" key="9">
    <source>
        <dbReference type="Pfam" id="PF05572"/>
    </source>
</evidence>
<dbReference type="SUPFAM" id="SSF55486">
    <property type="entry name" value="Metalloproteases ('zincins'), catalytic domain"/>
    <property type="match status" value="1"/>
</dbReference>
<evidence type="ECO:0000256" key="3">
    <source>
        <dbReference type="ARBA" id="ARBA00022723"/>
    </source>
</evidence>
<dbReference type="Proteomes" id="UP000199031">
    <property type="component" value="Unassembled WGS sequence"/>
</dbReference>
<keyword evidence="7" id="KW-0482">Metalloprotease</keyword>
<reference evidence="11 12" key="1">
    <citation type="submission" date="2016-10" db="EMBL/GenBank/DDBJ databases">
        <authorList>
            <person name="de Groot N.N."/>
        </authorList>
    </citation>
    <scope>NUCLEOTIDE SEQUENCE [LARGE SCALE GENOMIC DNA]</scope>
    <source>
        <strain evidence="11 12">DSM 28286</strain>
    </source>
</reference>
<evidence type="ECO:0000313" key="11">
    <source>
        <dbReference type="EMBL" id="SFP99891.1"/>
    </source>
</evidence>
<evidence type="ECO:0000259" key="10">
    <source>
        <dbReference type="Pfam" id="PF18962"/>
    </source>
</evidence>
<dbReference type="NCBIfam" id="TIGR04183">
    <property type="entry name" value="Por_Secre_tail"/>
    <property type="match status" value="1"/>
</dbReference>
<dbReference type="InterPro" id="IPR008754">
    <property type="entry name" value="Peptidase_M43"/>
</dbReference>
<proteinExistence type="inferred from homology"/>
<name>A0A1I5UXD4_9BACT</name>
<feature type="domain" description="Secretion system C-terminal sorting" evidence="10">
    <location>
        <begin position="669"/>
        <end position="741"/>
    </location>
</feature>
<protein>
    <submittedName>
        <fullName evidence="11">Por secretion system C-terminal sorting domain-containing protein</fullName>
    </submittedName>
</protein>
<feature type="domain" description="Peptidase M43 pregnancy-associated plasma-A" evidence="9">
    <location>
        <begin position="206"/>
        <end position="349"/>
    </location>
</feature>